<dbReference type="EMBL" id="JBHUHQ010000021">
    <property type="protein sequence ID" value="MFD2046005.1"/>
    <property type="molecule type" value="Genomic_DNA"/>
</dbReference>
<evidence type="ECO:0000313" key="2">
    <source>
        <dbReference type="EMBL" id="MFD2046005.1"/>
    </source>
</evidence>
<protein>
    <submittedName>
        <fullName evidence="2">PIN domain-containing protein</fullName>
    </submittedName>
</protein>
<accession>A0ABW4W6P8</accession>
<dbReference type="InterPro" id="IPR029060">
    <property type="entry name" value="PIN-like_dom_sf"/>
</dbReference>
<dbReference type="Pfam" id="PF16289">
    <property type="entry name" value="PIN_12"/>
    <property type="match status" value="1"/>
</dbReference>
<evidence type="ECO:0000259" key="1">
    <source>
        <dbReference type="Pfam" id="PF16289"/>
    </source>
</evidence>
<organism evidence="2 3">
    <name type="scientific">Ornithinibacillus salinisoli</name>
    <dbReference type="NCBI Taxonomy" id="1848459"/>
    <lineage>
        <taxon>Bacteria</taxon>
        <taxon>Bacillati</taxon>
        <taxon>Bacillota</taxon>
        <taxon>Bacilli</taxon>
        <taxon>Bacillales</taxon>
        <taxon>Bacillaceae</taxon>
        <taxon>Ornithinibacillus</taxon>
    </lineage>
</organism>
<reference evidence="3" key="1">
    <citation type="journal article" date="2019" name="Int. J. Syst. Evol. Microbiol.">
        <title>The Global Catalogue of Microorganisms (GCM) 10K type strain sequencing project: providing services to taxonomists for standard genome sequencing and annotation.</title>
        <authorList>
            <consortium name="The Broad Institute Genomics Platform"/>
            <consortium name="The Broad Institute Genome Sequencing Center for Infectious Disease"/>
            <person name="Wu L."/>
            <person name="Ma J."/>
        </authorList>
    </citation>
    <scope>NUCLEOTIDE SEQUENCE [LARGE SCALE GENOMIC DNA]</scope>
    <source>
        <strain evidence="3">R28</strain>
    </source>
</reference>
<dbReference type="Proteomes" id="UP001597383">
    <property type="component" value="Unassembled WGS sequence"/>
</dbReference>
<dbReference type="RefSeq" id="WP_377557056.1">
    <property type="nucleotide sequence ID" value="NZ_JBHUHQ010000021.1"/>
</dbReference>
<comment type="caution">
    <text evidence="2">The sequence shown here is derived from an EMBL/GenBank/DDBJ whole genome shotgun (WGS) entry which is preliminary data.</text>
</comment>
<evidence type="ECO:0000313" key="3">
    <source>
        <dbReference type="Proteomes" id="UP001597383"/>
    </source>
</evidence>
<proteinExistence type="predicted"/>
<sequence length="349" mass="40726">MGYLIFIDTNVVHNDFFFKSSAIKKLLKFTNHEPVKLCITEFNYNEIIKKYRDNVRPALKEVREVRKSVSKKIEALGIDNLFDLEKLRAEKYVDQYKRFLDDTIENNQIQIVGYPTGENVTAQISEKYFLGIKPFGENKLSFQDAIIWQSIVEYCEEEDPENVVFISNNSKDFADKSKKSIHEDLEVDISGLLFYNSVGAFLENEEYHLHDYFIDNYEYNNELLENELRNYFDGNSSLDYTINDLLMNSEFEGEYYSGWGTDGHIDEMDFEIHDVTLDIQENELLISFGVDLYVSFSIETIDPSFERGDSGDGMLSESSSTCMYLQGDITYSLDEEIMDDYVEKEIEFQ</sequence>
<gene>
    <name evidence="2" type="ORF">ACFSJF_17135</name>
</gene>
<dbReference type="InterPro" id="IPR032557">
    <property type="entry name" value="DUF4935"/>
</dbReference>
<feature type="domain" description="DUF4935" evidence="1">
    <location>
        <begin position="5"/>
        <end position="173"/>
    </location>
</feature>
<name>A0ABW4W6P8_9BACI</name>
<dbReference type="SUPFAM" id="SSF88723">
    <property type="entry name" value="PIN domain-like"/>
    <property type="match status" value="1"/>
</dbReference>
<keyword evidence="3" id="KW-1185">Reference proteome</keyword>